<dbReference type="InterPro" id="IPR011042">
    <property type="entry name" value="6-blade_b-propeller_TolB-like"/>
</dbReference>
<reference evidence="7 8" key="1">
    <citation type="submission" date="2014-02" db="EMBL/GenBank/DDBJ databases">
        <authorList>
            <person name="Young C.-C."/>
            <person name="Hameed A."/>
            <person name="Huang H.-C."/>
            <person name="Shahina M."/>
        </authorList>
    </citation>
    <scope>NUCLEOTIDE SEQUENCE [LARGE SCALE GENOMIC DNA]</scope>
    <source>
        <strain evidence="7 8">CC-SAMT-1</strain>
    </source>
</reference>
<feature type="signal peptide" evidence="5">
    <location>
        <begin position="1"/>
        <end position="21"/>
    </location>
</feature>
<dbReference type="InterPro" id="IPR050330">
    <property type="entry name" value="Bact_OuterMem_StrucFunc"/>
</dbReference>
<dbReference type="Pfam" id="PF07676">
    <property type="entry name" value="PD40"/>
    <property type="match status" value="3"/>
</dbReference>
<dbReference type="PROSITE" id="PS51123">
    <property type="entry name" value="OMPA_2"/>
    <property type="match status" value="1"/>
</dbReference>
<evidence type="ECO:0000256" key="1">
    <source>
        <dbReference type="ARBA" id="ARBA00004442"/>
    </source>
</evidence>
<dbReference type="STRING" id="1454006.AW14_11200"/>
<keyword evidence="7" id="KW-0282">Flagellum</keyword>
<dbReference type="InterPro" id="IPR036737">
    <property type="entry name" value="OmpA-like_sf"/>
</dbReference>
<keyword evidence="3" id="KW-0998">Cell outer membrane</keyword>
<dbReference type="SUPFAM" id="SSF49478">
    <property type="entry name" value="Cna protein B-type domain"/>
    <property type="match status" value="1"/>
</dbReference>
<dbReference type="InterPro" id="IPR011659">
    <property type="entry name" value="WD40"/>
</dbReference>
<dbReference type="PRINTS" id="PR01021">
    <property type="entry name" value="OMPADOMAIN"/>
</dbReference>
<keyword evidence="7" id="KW-0969">Cilium</keyword>
<dbReference type="EMBL" id="CP007202">
    <property type="protein sequence ID" value="AJR04125.1"/>
    <property type="molecule type" value="Genomic_DNA"/>
</dbReference>
<protein>
    <submittedName>
        <fullName evidence="7">Flagellar motor protein MotB</fullName>
    </submittedName>
</protein>
<dbReference type="SUPFAM" id="SSF48452">
    <property type="entry name" value="TPR-like"/>
    <property type="match status" value="1"/>
</dbReference>
<dbReference type="KEGG" id="sze:AW14_11200"/>
<dbReference type="Gene3D" id="2.60.40.1120">
    <property type="entry name" value="Carboxypeptidase-like, regulatory domain"/>
    <property type="match status" value="1"/>
</dbReference>
<dbReference type="InterPro" id="IPR006665">
    <property type="entry name" value="OmpA-like"/>
</dbReference>
<gene>
    <name evidence="7" type="ORF">AW14_11200</name>
</gene>
<dbReference type="InterPro" id="IPR006664">
    <property type="entry name" value="OMP_bac"/>
</dbReference>
<dbReference type="PATRIC" id="fig|1454006.5.peg.2220"/>
<evidence type="ECO:0000313" key="8">
    <source>
        <dbReference type="Proteomes" id="UP000032229"/>
    </source>
</evidence>
<dbReference type="SUPFAM" id="SSF103088">
    <property type="entry name" value="OmpA-like"/>
    <property type="match status" value="1"/>
</dbReference>
<dbReference type="SUPFAM" id="SSF82171">
    <property type="entry name" value="DPP6 N-terminal domain-like"/>
    <property type="match status" value="1"/>
</dbReference>
<keyword evidence="5" id="KW-0732">Signal</keyword>
<dbReference type="Gene3D" id="2.120.10.30">
    <property type="entry name" value="TolB, C-terminal domain"/>
    <property type="match status" value="1"/>
</dbReference>
<dbReference type="PANTHER" id="PTHR30329:SF21">
    <property type="entry name" value="LIPOPROTEIN YIAD-RELATED"/>
    <property type="match status" value="1"/>
</dbReference>
<keyword evidence="8" id="KW-1185">Reference proteome</keyword>
<dbReference type="PANTHER" id="PTHR30329">
    <property type="entry name" value="STATOR ELEMENT OF FLAGELLAR MOTOR COMPLEX"/>
    <property type="match status" value="1"/>
</dbReference>
<organism evidence="7 8">
    <name type="scientific">Siansivirga zeaxanthinifaciens CC-SAMT-1</name>
    <dbReference type="NCBI Taxonomy" id="1454006"/>
    <lineage>
        <taxon>Bacteria</taxon>
        <taxon>Pseudomonadati</taxon>
        <taxon>Bacteroidota</taxon>
        <taxon>Flavobacteriia</taxon>
        <taxon>Flavobacteriales</taxon>
        <taxon>Flavobacteriaceae</taxon>
        <taxon>Siansivirga</taxon>
    </lineage>
</organism>
<name>A0A0C5WML6_9FLAO</name>
<dbReference type="GO" id="GO:0009279">
    <property type="term" value="C:cell outer membrane"/>
    <property type="evidence" value="ECO:0007669"/>
    <property type="project" value="UniProtKB-SubCell"/>
</dbReference>
<dbReference type="Gene3D" id="3.30.1330.60">
    <property type="entry name" value="OmpA-like domain"/>
    <property type="match status" value="1"/>
</dbReference>
<evidence type="ECO:0000256" key="5">
    <source>
        <dbReference type="SAM" id="SignalP"/>
    </source>
</evidence>
<feature type="domain" description="OmpA-like" evidence="6">
    <location>
        <begin position="515"/>
        <end position="639"/>
    </location>
</feature>
<dbReference type="HOGENOM" id="CLU_014978_0_0_10"/>
<dbReference type="Pfam" id="PF00691">
    <property type="entry name" value="OmpA"/>
    <property type="match status" value="1"/>
</dbReference>
<evidence type="ECO:0000259" key="6">
    <source>
        <dbReference type="PROSITE" id="PS51123"/>
    </source>
</evidence>
<evidence type="ECO:0000256" key="4">
    <source>
        <dbReference type="PROSITE-ProRule" id="PRU00473"/>
    </source>
</evidence>
<keyword evidence="2 4" id="KW-0472">Membrane</keyword>
<proteinExistence type="predicted"/>
<sequence>MKLKKYITVYIVLLFNLCLFAQQSKVKKADNLFNKFAFVDAAEAYKDLINKDYQADYASRRLADCYTFMRNPDSALVYYQKTVEQPNIPIEYYYKYAQALRGVKNYKESRVWLKKFKKSGGKLKDVKFLKDDNFITSIFNAKPNYFLSNVDFNSKYSDFGAYEHQNKIYYTSAQDEGVSTKHLYGWNKEPFLDVYVTDKDAKTSKPFYKSKLPGDVNSIYHDGPVTISPDGKTMYFSRNNFIEKTLKKDKKGISNLKIYKASLIDSVWTNVEELKFNSDEYSCGHPALNRDGTKLYFASDMPGALGGSDIFYVDIDSNGNFGAPVNLGDVVNTDENEVFPFINNEDVLFFSSEGHPGLGLLDVFATSTNKNKDIVSVINLGIPVNSSKDDFSFTMNPDGLTGYFASNRRGGKGSDDIYAYNRIPDLKVEGFIIDAVNSKPIAKATVILYDDSNNEITKIESDDLGFYSITIERNNDFVITAEKNKFITGTEKFTSKKLKVSDIKIKQDIILNPIEDVVLLAELNTIYFDFDKYNIRPDAAKELDKVVNLMTNEYPKMTIKLESYTDSRGTDAYNIDLSVNRAKSTYNYLISKGIKPERIVSYEGFGEQKLTNDCDGSKNCLESQHQLNRRTQFIIIKMK</sequence>
<dbReference type="CDD" id="cd07185">
    <property type="entry name" value="OmpA_C-like"/>
    <property type="match status" value="1"/>
</dbReference>
<keyword evidence="7" id="KW-0966">Cell projection</keyword>
<evidence type="ECO:0000256" key="2">
    <source>
        <dbReference type="ARBA" id="ARBA00023136"/>
    </source>
</evidence>
<dbReference type="AlphaFoldDB" id="A0A0C5WML6"/>
<evidence type="ECO:0000256" key="3">
    <source>
        <dbReference type="ARBA" id="ARBA00023237"/>
    </source>
</evidence>
<dbReference type="Gene3D" id="1.25.40.10">
    <property type="entry name" value="Tetratricopeptide repeat domain"/>
    <property type="match status" value="1"/>
</dbReference>
<dbReference type="InterPro" id="IPR011990">
    <property type="entry name" value="TPR-like_helical_dom_sf"/>
</dbReference>
<evidence type="ECO:0000313" key="7">
    <source>
        <dbReference type="EMBL" id="AJR04125.1"/>
    </source>
</evidence>
<feature type="chain" id="PRO_5002195320" evidence="5">
    <location>
        <begin position="22"/>
        <end position="639"/>
    </location>
</feature>
<dbReference type="RefSeq" id="WP_044638830.1">
    <property type="nucleotide sequence ID" value="NZ_CP007202.1"/>
</dbReference>
<comment type="subcellular location">
    <subcellularLocation>
        <location evidence="1">Cell outer membrane</location>
    </subcellularLocation>
</comment>
<accession>A0A0C5WML6</accession>
<dbReference type="Proteomes" id="UP000032229">
    <property type="component" value="Chromosome"/>
</dbReference>
<dbReference type="OrthoDB" id="9809364at2"/>